<comment type="caution">
    <text evidence="2">The sequence shown here is derived from an EMBL/GenBank/DDBJ whole genome shotgun (WGS) entry which is preliminary data.</text>
</comment>
<reference evidence="2 3" key="1">
    <citation type="submission" date="2020-03" db="EMBL/GenBank/DDBJ databases">
        <title>Genomic Encyclopedia of Type Strains, Phase IV (KMG-IV): sequencing the most valuable type-strain genomes for metagenomic binning, comparative biology and taxonomic classification.</title>
        <authorList>
            <person name="Goeker M."/>
        </authorList>
    </citation>
    <scope>NUCLEOTIDE SEQUENCE [LARGE SCALE GENOMIC DNA]</scope>
    <source>
        <strain evidence="2 3">DSM 21299</strain>
    </source>
</reference>
<keyword evidence="3" id="KW-1185">Reference proteome</keyword>
<organism evidence="2 3">
    <name type="scientific">Sphingobium vermicomposti</name>
    <dbReference type="NCBI Taxonomy" id="529005"/>
    <lineage>
        <taxon>Bacteria</taxon>
        <taxon>Pseudomonadati</taxon>
        <taxon>Pseudomonadota</taxon>
        <taxon>Alphaproteobacteria</taxon>
        <taxon>Sphingomonadales</taxon>
        <taxon>Sphingomonadaceae</taxon>
        <taxon>Sphingobium</taxon>
    </lineage>
</organism>
<dbReference type="EMBL" id="JAASQR010000004">
    <property type="protein sequence ID" value="NIJ17939.1"/>
    <property type="molecule type" value="Genomic_DNA"/>
</dbReference>
<sequence>MWRVGIIGSGNIGSAVARRLTDIGHHVMMANSRGPETLEDQACSLSIEPATLSAAANASDFVLIAIPQFAIAQLPGGLFASTPPETVILDAGNYYLGDRDGHIADIDGGLPDSLWVSREIGRPVLKMFNTIHANRIVEGGRPLGAPDRICLPIAGDDSAAKAKAIALAEALGFDGLDAGTLGESWRQQPGTPVYCRHLPLGQARAAMAKARQEDVNTARAHAQDRARTLSIATKGMVGKWDPNQRANRSGTA</sequence>
<dbReference type="AlphaFoldDB" id="A0A846M7W5"/>
<dbReference type="SUPFAM" id="SSF51735">
    <property type="entry name" value="NAD(P)-binding Rossmann-fold domains"/>
    <property type="match status" value="1"/>
</dbReference>
<dbReference type="Proteomes" id="UP000576821">
    <property type="component" value="Unassembled WGS sequence"/>
</dbReference>
<evidence type="ECO:0000313" key="2">
    <source>
        <dbReference type="EMBL" id="NIJ17939.1"/>
    </source>
</evidence>
<dbReference type="RefSeq" id="WP_167304836.1">
    <property type="nucleotide sequence ID" value="NZ_JAASQR010000004.1"/>
</dbReference>
<protein>
    <recommendedName>
        <fullName evidence="1">Pyrroline-5-carboxylate reductase catalytic N-terminal domain-containing protein</fullName>
    </recommendedName>
</protein>
<evidence type="ECO:0000259" key="1">
    <source>
        <dbReference type="Pfam" id="PF03807"/>
    </source>
</evidence>
<dbReference type="InterPro" id="IPR036291">
    <property type="entry name" value="NAD(P)-bd_dom_sf"/>
</dbReference>
<proteinExistence type="predicted"/>
<accession>A0A846M7W5</accession>
<dbReference type="Pfam" id="PF03807">
    <property type="entry name" value="F420_oxidored"/>
    <property type="match status" value="1"/>
</dbReference>
<gene>
    <name evidence="2" type="ORF">FHS54_002939</name>
</gene>
<feature type="domain" description="Pyrroline-5-carboxylate reductase catalytic N-terminal" evidence="1">
    <location>
        <begin position="3"/>
        <end position="93"/>
    </location>
</feature>
<dbReference type="InterPro" id="IPR028939">
    <property type="entry name" value="P5C_Rdtase_cat_N"/>
</dbReference>
<name>A0A846M7W5_9SPHN</name>
<dbReference type="Gene3D" id="3.40.50.720">
    <property type="entry name" value="NAD(P)-binding Rossmann-like Domain"/>
    <property type="match status" value="1"/>
</dbReference>
<evidence type="ECO:0000313" key="3">
    <source>
        <dbReference type="Proteomes" id="UP000576821"/>
    </source>
</evidence>